<proteinExistence type="predicted"/>
<keyword evidence="2" id="KW-1133">Transmembrane helix</keyword>
<protein>
    <recommendedName>
        <fullName evidence="5">Transmembrane protein</fullName>
    </recommendedName>
</protein>
<sequence length="385" mass="42598">MIAGKIDTARRIIHHHVSLSHLTLMGTLTDDMRCRRKLAFIHCIVLLLPHLCISFSFDFLPFTGKGKSTSPQKQPPNRGHLGDENSPQGNGNEAAKVVSTDQDRKRLVPTNTFYKAVLEMAGKLEKSKSCKGSYFDQCTMKISKIREFIGYYTSSQAKSKAGNKAEKSDGKAPGPAVIMYLLHVVARKPKPEIEAHNNGQKDKVAKILDTPVEVLVDNPENLNDAVREIEIMDTGNPKVGSEPSNPISDTNRRRAKRATGGVDDTTGQGKPYEGILTKFGKTFRVTSKLTKVNWSCWKNWIKRGTEGISSHSIEQKVSKACQWLLRWSNRGGFVSKMFSAIIGTTFLAFLTSISLTIYSYGWLVMLVLDGLLLIFAGCGKSCVSK</sequence>
<evidence type="ECO:0000313" key="3">
    <source>
        <dbReference type="EMBL" id="KAI1706479.1"/>
    </source>
</evidence>
<evidence type="ECO:0000256" key="1">
    <source>
        <dbReference type="SAM" id="MobiDB-lite"/>
    </source>
</evidence>
<evidence type="ECO:0000313" key="4">
    <source>
        <dbReference type="Proteomes" id="UP001201812"/>
    </source>
</evidence>
<keyword evidence="2" id="KW-0812">Transmembrane</keyword>
<reference evidence="3" key="1">
    <citation type="submission" date="2022-01" db="EMBL/GenBank/DDBJ databases">
        <title>Genome Sequence Resource for Two Populations of Ditylenchus destructor, the Migratory Endoparasitic Phytonematode.</title>
        <authorList>
            <person name="Zhang H."/>
            <person name="Lin R."/>
            <person name="Xie B."/>
        </authorList>
    </citation>
    <scope>NUCLEOTIDE SEQUENCE</scope>
    <source>
        <strain evidence="3">BazhouSP</strain>
    </source>
</reference>
<feature type="region of interest" description="Disordered" evidence="1">
    <location>
        <begin position="234"/>
        <end position="267"/>
    </location>
</feature>
<keyword evidence="2" id="KW-0472">Membrane</keyword>
<organism evidence="3 4">
    <name type="scientific">Ditylenchus destructor</name>
    <dbReference type="NCBI Taxonomy" id="166010"/>
    <lineage>
        <taxon>Eukaryota</taxon>
        <taxon>Metazoa</taxon>
        <taxon>Ecdysozoa</taxon>
        <taxon>Nematoda</taxon>
        <taxon>Chromadorea</taxon>
        <taxon>Rhabditida</taxon>
        <taxon>Tylenchina</taxon>
        <taxon>Tylenchomorpha</taxon>
        <taxon>Sphaerularioidea</taxon>
        <taxon>Anguinidae</taxon>
        <taxon>Anguininae</taxon>
        <taxon>Ditylenchus</taxon>
    </lineage>
</organism>
<dbReference type="Proteomes" id="UP001201812">
    <property type="component" value="Unassembled WGS sequence"/>
</dbReference>
<dbReference type="EMBL" id="JAKKPZ010000047">
    <property type="protein sequence ID" value="KAI1706479.1"/>
    <property type="molecule type" value="Genomic_DNA"/>
</dbReference>
<keyword evidence="4" id="KW-1185">Reference proteome</keyword>
<evidence type="ECO:0000256" key="2">
    <source>
        <dbReference type="SAM" id="Phobius"/>
    </source>
</evidence>
<evidence type="ECO:0008006" key="5">
    <source>
        <dbReference type="Google" id="ProtNLM"/>
    </source>
</evidence>
<comment type="caution">
    <text evidence="3">The sequence shown here is derived from an EMBL/GenBank/DDBJ whole genome shotgun (WGS) entry which is preliminary data.</text>
</comment>
<name>A0AAD4QZW6_9BILA</name>
<dbReference type="AlphaFoldDB" id="A0AAD4QZW6"/>
<feature type="region of interest" description="Disordered" evidence="1">
    <location>
        <begin position="66"/>
        <end position="101"/>
    </location>
</feature>
<gene>
    <name evidence="3" type="ORF">DdX_12939</name>
</gene>
<feature type="transmembrane region" description="Helical" evidence="2">
    <location>
        <begin position="39"/>
        <end position="60"/>
    </location>
</feature>
<accession>A0AAD4QZW6</accession>
<feature type="transmembrane region" description="Helical" evidence="2">
    <location>
        <begin position="359"/>
        <end position="379"/>
    </location>
</feature>